<keyword evidence="4" id="KW-1185">Reference proteome</keyword>
<evidence type="ECO:0000313" key="4">
    <source>
        <dbReference type="Proteomes" id="UP000823388"/>
    </source>
</evidence>
<feature type="region of interest" description="Disordered" evidence="1">
    <location>
        <begin position="73"/>
        <end position="93"/>
    </location>
</feature>
<feature type="chain" id="PRO_5035807087" description="Secreted protein" evidence="2">
    <location>
        <begin position="20"/>
        <end position="93"/>
    </location>
</feature>
<dbReference type="Proteomes" id="UP000823388">
    <property type="component" value="Chromosome 9K"/>
</dbReference>
<gene>
    <name evidence="3" type="ORF">PVAP13_9KG004818</name>
</gene>
<organism evidence="3 4">
    <name type="scientific">Panicum virgatum</name>
    <name type="common">Blackwell switchgrass</name>
    <dbReference type="NCBI Taxonomy" id="38727"/>
    <lineage>
        <taxon>Eukaryota</taxon>
        <taxon>Viridiplantae</taxon>
        <taxon>Streptophyta</taxon>
        <taxon>Embryophyta</taxon>
        <taxon>Tracheophyta</taxon>
        <taxon>Spermatophyta</taxon>
        <taxon>Magnoliopsida</taxon>
        <taxon>Liliopsida</taxon>
        <taxon>Poales</taxon>
        <taxon>Poaceae</taxon>
        <taxon>PACMAD clade</taxon>
        <taxon>Panicoideae</taxon>
        <taxon>Panicodae</taxon>
        <taxon>Paniceae</taxon>
        <taxon>Panicinae</taxon>
        <taxon>Panicum</taxon>
        <taxon>Panicum sect. Hiantes</taxon>
    </lineage>
</organism>
<reference evidence="3" key="1">
    <citation type="submission" date="2020-05" db="EMBL/GenBank/DDBJ databases">
        <title>WGS assembly of Panicum virgatum.</title>
        <authorList>
            <person name="Lovell J.T."/>
            <person name="Jenkins J."/>
            <person name="Shu S."/>
            <person name="Juenger T.E."/>
            <person name="Schmutz J."/>
        </authorList>
    </citation>
    <scope>NUCLEOTIDE SEQUENCE</scope>
    <source>
        <strain evidence="3">AP13</strain>
    </source>
</reference>
<comment type="caution">
    <text evidence="3">The sequence shown here is derived from an EMBL/GenBank/DDBJ whole genome shotgun (WGS) entry which is preliminary data.</text>
</comment>
<protein>
    <recommendedName>
        <fullName evidence="5">Secreted protein</fullName>
    </recommendedName>
</protein>
<dbReference type="AlphaFoldDB" id="A0A8T0N5T9"/>
<sequence length="93" mass="10251">MDGWCLSLYWLSVLASTAAFGNYWCTGKDNQRLMLLGQRWRTSRGFIPLFSSRTSCSRGRGEMLWTLSTSSTRIGAGGSLQSPQPGKVADLVN</sequence>
<dbReference type="EMBL" id="CM029053">
    <property type="protein sequence ID" value="KAG2544273.1"/>
    <property type="molecule type" value="Genomic_DNA"/>
</dbReference>
<evidence type="ECO:0000256" key="2">
    <source>
        <dbReference type="SAM" id="SignalP"/>
    </source>
</evidence>
<proteinExistence type="predicted"/>
<evidence type="ECO:0000313" key="3">
    <source>
        <dbReference type="EMBL" id="KAG2544273.1"/>
    </source>
</evidence>
<feature type="compositionally biased region" description="Polar residues" evidence="1">
    <location>
        <begin position="73"/>
        <end position="84"/>
    </location>
</feature>
<keyword evidence="2" id="KW-0732">Signal</keyword>
<name>A0A8T0N5T9_PANVG</name>
<evidence type="ECO:0000256" key="1">
    <source>
        <dbReference type="SAM" id="MobiDB-lite"/>
    </source>
</evidence>
<accession>A0A8T0N5T9</accession>
<evidence type="ECO:0008006" key="5">
    <source>
        <dbReference type="Google" id="ProtNLM"/>
    </source>
</evidence>
<feature type="signal peptide" evidence="2">
    <location>
        <begin position="1"/>
        <end position="19"/>
    </location>
</feature>